<evidence type="ECO:0000256" key="4">
    <source>
        <dbReference type="PIRSR" id="PIRSR600821-50"/>
    </source>
</evidence>
<dbReference type="SUPFAM" id="SSF50621">
    <property type="entry name" value="Alanine racemase C-terminal domain-like"/>
    <property type="match status" value="1"/>
</dbReference>
<dbReference type="InterPro" id="IPR001608">
    <property type="entry name" value="Ala_racemase_N"/>
</dbReference>
<reference evidence="7 8" key="1">
    <citation type="journal article" date="2013" name="PLoS ONE">
        <title>Predicting the Proteins of Angomonas deanei, Strigomonas culicis and Their Respective Endosymbionts Reveals New Aspects of the Trypanosomatidae Family.</title>
        <authorList>
            <person name="Motta M.C."/>
            <person name="Martins A.C."/>
            <person name="de Souza S.S."/>
            <person name="Catta-Preta C.M."/>
            <person name="Silva R."/>
            <person name="Klein C.C."/>
            <person name="de Almeida L.G."/>
            <person name="de Lima Cunha O."/>
            <person name="Ciapina L.P."/>
            <person name="Brocchi M."/>
            <person name="Colabardini A.C."/>
            <person name="de Araujo Lima B."/>
            <person name="Machado C.R."/>
            <person name="de Almeida Soares C.M."/>
            <person name="Probst C.M."/>
            <person name="de Menezes C.B."/>
            <person name="Thompson C.E."/>
            <person name="Bartholomeu D.C."/>
            <person name="Gradia D.F."/>
            <person name="Pavoni D.P."/>
            <person name="Grisard E.C."/>
            <person name="Fantinatti-Garboggini F."/>
            <person name="Marchini F.K."/>
            <person name="Rodrigues-Luiz G.F."/>
            <person name="Wagner G."/>
            <person name="Goldman G.H."/>
            <person name="Fietto J.L."/>
            <person name="Elias M.C."/>
            <person name="Goldman M.H."/>
            <person name="Sagot M.F."/>
            <person name="Pereira M."/>
            <person name="Stoco P.H."/>
            <person name="de Mendonca-Neto R.P."/>
            <person name="Teixeira S.M."/>
            <person name="Maciel T.E."/>
            <person name="de Oliveira Mendes T.A."/>
            <person name="Urmenyi T.P."/>
            <person name="de Souza W."/>
            <person name="Schenkman S."/>
            <person name="de Vasconcelos A.T."/>
        </authorList>
    </citation>
    <scope>NUCLEOTIDE SEQUENCE [LARGE SCALE GENOMIC DNA]</scope>
</reference>
<dbReference type="Pfam" id="PF00842">
    <property type="entry name" value="Ala_racemase_C"/>
    <property type="match status" value="1"/>
</dbReference>
<keyword evidence="8" id="KW-1185">Reference proteome</keyword>
<dbReference type="Pfam" id="PF01168">
    <property type="entry name" value="Ala_racemase_N"/>
    <property type="match status" value="1"/>
</dbReference>
<dbReference type="InterPro" id="IPR000821">
    <property type="entry name" value="Ala_racemase"/>
</dbReference>
<keyword evidence="2 4" id="KW-0663">Pyridoxal phosphate</keyword>
<feature type="modified residue" description="N6-(pyridoxal phosphate)lysine" evidence="4">
    <location>
        <position position="37"/>
    </location>
</feature>
<comment type="cofactor">
    <cofactor evidence="1 4">
        <name>pyridoxal 5'-phosphate</name>
        <dbReference type="ChEBI" id="CHEBI:597326"/>
    </cofactor>
</comment>
<evidence type="ECO:0000259" key="6">
    <source>
        <dbReference type="SMART" id="SM01005"/>
    </source>
</evidence>
<dbReference type="GO" id="GO:0006522">
    <property type="term" value="P:alanine metabolic process"/>
    <property type="evidence" value="ECO:0007669"/>
    <property type="project" value="InterPro"/>
</dbReference>
<dbReference type="InterPro" id="IPR009006">
    <property type="entry name" value="Ala_racemase/Decarboxylase_C"/>
</dbReference>
<keyword evidence="3" id="KW-0413">Isomerase</keyword>
<protein>
    <submittedName>
        <fullName evidence="7">Alanine racemase</fullName>
    </submittedName>
</protein>
<dbReference type="PRINTS" id="PR00992">
    <property type="entry name" value="ALARACEMASE"/>
</dbReference>
<dbReference type="GO" id="GO:0008784">
    <property type="term" value="F:alanine racemase activity"/>
    <property type="evidence" value="ECO:0007669"/>
    <property type="project" value="InterPro"/>
</dbReference>
<dbReference type="OrthoDB" id="186866at2759"/>
<accession>S9W8R6</accession>
<dbReference type="SMART" id="SM01005">
    <property type="entry name" value="Ala_racemase_C"/>
    <property type="match status" value="1"/>
</dbReference>
<dbReference type="Proteomes" id="UP000015354">
    <property type="component" value="Unassembled WGS sequence"/>
</dbReference>
<dbReference type="Gene3D" id="2.40.37.10">
    <property type="entry name" value="Lyase, Ornithine Decarboxylase, Chain A, domain 1"/>
    <property type="match status" value="1"/>
</dbReference>
<proteinExistence type="predicted"/>
<dbReference type="PANTHER" id="PTHR30511">
    <property type="entry name" value="ALANINE RACEMASE"/>
    <property type="match status" value="1"/>
</dbReference>
<dbReference type="SUPFAM" id="SSF51419">
    <property type="entry name" value="PLP-binding barrel"/>
    <property type="match status" value="1"/>
</dbReference>
<feature type="binding site" evidence="5">
    <location>
        <position position="350"/>
    </location>
    <ligand>
        <name>substrate</name>
    </ligand>
</feature>
<dbReference type="EMBL" id="ATMH01001068">
    <property type="protein sequence ID" value="EPY35606.1"/>
    <property type="molecule type" value="Genomic_DNA"/>
</dbReference>
<evidence type="ECO:0000313" key="7">
    <source>
        <dbReference type="EMBL" id="EPY35606.1"/>
    </source>
</evidence>
<sequence>MLRYSSHVEIRLPNIQHNINRIREFYAPKATIIAMIKGQGYGNGLAPVGGYLHESCDIHHFGVATLGEAHHLLQSCPSIDAKGNHVFVCSDTEILNPAMQSAYEEQNRKAASGAGAQLWPILGTRGAVEHFCAQRRTTFADTPLCVKLNTGMNRLGLPRAELEALVPLLRASGGVDLLLQHFSISGAVGHPACASQYECFQRAKAFLRDAGVAVRATSASNSGAIEQGLGVEETYVRPGIMLYGPSSLDPATMTPGLRPWDGKACGFFYTKVLHRHVVRAGEHVGYGVRDNQAREDMVVVVVPTGYADGFSRFYKGMPVCVSPALPRGADEDLANLQGQIMGRVFGNVNMDMAAIAVVPSEVGRDIETLLREIRPETTVLLWGQDIGAKATAVNTIPYELMCGLTERIPRVYVQ</sequence>
<dbReference type="PANTHER" id="PTHR30511:SF0">
    <property type="entry name" value="ALANINE RACEMASE, CATABOLIC-RELATED"/>
    <property type="match status" value="1"/>
</dbReference>
<evidence type="ECO:0000256" key="5">
    <source>
        <dbReference type="PIRSR" id="PIRSR600821-52"/>
    </source>
</evidence>
<dbReference type="GO" id="GO:0030170">
    <property type="term" value="F:pyridoxal phosphate binding"/>
    <property type="evidence" value="ECO:0007669"/>
    <property type="project" value="TreeGrafter"/>
</dbReference>
<name>S9W8R6_9TRYP</name>
<feature type="domain" description="Alanine racemase C-terminal" evidence="6">
    <location>
        <begin position="268"/>
        <end position="413"/>
    </location>
</feature>
<comment type="caution">
    <text evidence="7">The sequence shown here is derived from an EMBL/GenBank/DDBJ whole genome shotgun (WGS) entry which is preliminary data.</text>
</comment>
<dbReference type="Gene3D" id="3.20.20.10">
    <property type="entry name" value="Alanine racemase"/>
    <property type="match status" value="1"/>
</dbReference>
<dbReference type="InterPro" id="IPR011079">
    <property type="entry name" value="Ala_racemase_C"/>
</dbReference>
<evidence type="ECO:0000256" key="2">
    <source>
        <dbReference type="ARBA" id="ARBA00022898"/>
    </source>
</evidence>
<gene>
    <name evidence="7" type="ORF">STCU_01068</name>
</gene>
<evidence type="ECO:0000256" key="3">
    <source>
        <dbReference type="ARBA" id="ARBA00023235"/>
    </source>
</evidence>
<dbReference type="AlphaFoldDB" id="S9W8R6"/>
<evidence type="ECO:0000256" key="1">
    <source>
        <dbReference type="ARBA" id="ARBA00001933"/>
    </source>
</evidence>
<feature type="binding site" evidence="5">
    <location>
        <position position="154"/>
    </location>
    <ligand>
        <name>substrate</name>
    </ligand>
</feature>
<evidence type="ECO:0000313" key="8">
    <source>
        <dbReference type="Proteomes" id="UP000015354"/>
    </source>
</evidence>
<dbReference type="GO" id="GO:0005829">
    <property type="term" value="C:cytosol"/>
    <property type="evidence" value="ECO:0007669"/>
    <property type="project" value="TreeGrafter"/>
</dbReference>
<dbReference type="InterPro" id="IPR029066">
    <property type="entry name" value="PLP-binding_barrel"/>
</dbReference>
<organism evidence="7 8">
    <name type="scientific">Strigomonas culicis</name>
    <dbReference type="NCBI Taxonomy" id="28005"/>
    <lineage>
        <taxon>Eukaryota</taxon>
        <taxon>Discoba</taxon>
        <taxon>Euglenozoa</taxon>
        <taxon>Kinetoplastea</taxon>
        <taxon>Metakinetoplastina</taxon>
        <taxon>Trypanosomatida</taxon>
        <taxon>Trypanosomatidae</taxon>
        <taxon>Strigomonadinae</taxon>
        <taxon>Strigomonas</taxon>
    </lineage>
</organism>